<keyword evidence="1" id="KW-0732">Signal</keyword>
<dbReference type="CDD" id="cd05379">
    <property type="entry name" value="CAP_bacterial"/>
    <property type="match status" value="1"/>
</dbReference>
<feature type="chain" id="PRO_5015555049" description="SCP domain-containing protein" evidence="1">
    <location>
        <begin position="21"/>
        <end position="157"/>
    </location>
</feature>
<protein>
    <recommendedName>
        <fullName evidence="2">SCP domain-containing protein</fullName>
    </recommendedName>
</protein>
<dbReference type="PANTHER" id="PTHR31157:SF1">
    <property type="entry name" value="SCP DOMAIN-CONTAINING PROTEIN"/>
    <property type="match status" value="1"/>
</dbReference>
<dbReference type="InterPro" id="IPR035940">
    <property type="entry name" value="CAP_sf"/>
</dbReference>
<evidence type="ECO:0000313" key="3">
    <source>
        <dbReference type="EMBL" id="PTE20005.1"/>
    </source>
</evidence>
<name>A0A2T4JPZ6_9RHOB</name>
<organism evidence="3 4">
    <name type="scientific">Cereibacter changlensis JA139</name>
    <dbReference type="NCBI Taxonomy" id="1188249"/>
    <lineage>
        <taxon>Bacteria</taxon>
        <taxon>Pseudomonadati</taxon>
        <taxon>Pseudomonadota</taxon>
        <taxon>Alphaproteobacteria</taxon>
        <taxon>Rhodobacterales</taxon>
        <taxon>Paracoccaceae</taxon>
        <taxon>Cereibacter</taxon>
    </lineage>
</organism>
<dbReference type="RefSeq" id="WP_107665541.1">
    <property type="nucleotide sequence ID" value="NZ_PZKG01000150.1"/>
</dbReference>
<evidence type="ECO:0000256" key="1">
    <source>
        <dbReference type="SAM" id="SignalP"/>
    </source>
</evidence>
<evidence type="ECO:0000259" key="2">
    <source>
        <dbReference type="Pfam" id="PF00188"/>
    </source>
</evidence>
<feature type="signal peptide" evidence="1">
    <location>
        <begin position="1"/>
        <end position="20"/>
    </location>
</feature>
<dbReference type="AlphaFoldDB" id="A0A2T4JPZ6"/>
<dbReference type="Gene3D" id="3.40.33.10">
    <property type="entry name" value="CAP"/>
    <property type="match status" value="1"/>
</dbReference>
<comment type="caution">
    <text evidence="3">The sequence shown here is derived from an EMBL/GenBank/DDBJ whole genome shotgun (WGS) entry which is preliminary data.</text>
</comment>
<evidence type="ECO:0000313" key="4">
    <source>
        <dbReference type="Proteomes" id="UP000241010"/>
    </source>
</evidence>
<dbReference type="PANTHER" id="PTHR31157">
    <property type="entry name" value="SCP DOMAIN-CONTAINING PROTEIN"/>
    <property type="match status" value="1"/>
</dbReference>
<reference evidence="3 4" key="1">
    <citation type="submission" date="2018-03" db="EMBL/GenBank/DDBJ databases">
        <title>Cereibacter changlensis.</title>
        <authorList>
            <person name="Meyer T.E."/>
            <person name="Miller S."/>
            <person name="Lodha T."/>
            <person name="Gandham S."/>
            <person name="Chintalapati S."/>
            <person name="Chintalapati V.R."/>
        </authorList>
    </citation>
    <scope>NUCLEOTIDE SEQUENCE [LARGE SCALE GENOMIC DNA]</scope>
    <source>
        <strain evidence="3 4">JA139</strain>
    </source>
</reference>
<dbReference type="SUPFAM" id="SSF55797">
    <property type="entry name" value="PR-1-like"/>
    <property type="match status" value="1"/>
</dbReference>
<sequence length="157" mass="16185">MIRAIALLAALLLHPGEAPAQRAACGQTPAAVARDLARQVNAQRAAQGLSAVAASPRLDAVAQAHACDMARRGRMGHDGSDGSNLGQRLARGGYRFGLVAENIAHGFDSVAAVTESWMQSPGHRANILRPAATDLGVGVAQPAGGRPYWVLLLAAPL</sequence>
<dbReference type="InterPro" id="IPR014044">
    <property type="entry name" value="CAP_dom"/>
</dbReference>
<gene>
    <name evidence="3" type="ORF">C5F48_19890</name>
</gene>
<accession>A0A2T4JPZ6</accession>
<dbReference type="Pfam" id="PF00188">
    <property type="entry name" value="CAP"/>
    <property type="match status" value="1"/>
</dbReference>
<dbReference type="OrthoDB" id="9811255at2"/>
<dbReference type="EMBL" id="PZKG01000150">
    <property type="protein sequence ID" value="PTE20005.1"/>
    <property type="molecule type" value="Genomic_DNA"/>
</dbReference>
<feature type="domain" description="SCP" evidence="2">
    <location>
        <begin position="39"/>
        <end position="151"/>
    </location>
</feature>
<proteinExistence type="predicted"/>
<dbReference type="Proteomes" id="UP000241010">
    <property type="component" value="Unassembled WGS sequence"/>
</dbReference>
<keyword evidence="4" id="KW-1185">Reference proteome</keyword>